<organism evidence="10 11">
    <name type="scientific">Adlercreutzia shanghongiae</name>
    <dbReference type="NCBI Taxonomy" id="3111773"/>
    <lineage>
        <taxon>Bacteria</taxon>
        <taxon>Bacillati</taxon>
        <taxon>Actinomycetota</taxon>
        <taxon>Coriobacteriia</taxon>
        <taxon>Eggerthellales</taxon>
        <taxon>Eggerthellaceae</taxon>
        <taxon>Adlercreutzia</taxon>
    </lineage>
</organism>
<dbReference type="InterPro" id="IPR007329">
    <property type="entry name" value="FMN-bd"/>
</dbReference>
<dbReference type="EC" id="1.3.99.33" evidence="2 8"/>
<evidence type="ECO:0000256" key="8">
    <source>
        <dbReference type="RuleBase" id="RU366062"/>
    </source>
</evidence>
<dbReference type="NCBIfam" id="TIGR01813">
    <property type="entry name" value="flavo_cyto_c"/>
    <property type="match status" value="1"/>
</dbReference>
<reference evidence="10 11" key="1">
    <citation type="submission" date="2024-01" db="EMBL/GenBank/DDBJ databases">
        <title>novel species in genus Adlercreutzia.</title>
        <authorList>
            <person name="Liu X."/>
        </authorList>
    </citation>
    <scope>NUCLEOTIDE SEQUENCE [LARGE SCALE GENOMIC DNA]</scope>
    <source>
        <strain evidence="10 11">R22</strain>
    </source>
</reference>
<dbReference type="Pfam" id="PF04205">
    <property type="entry name" value="FMN_bind"/>
    <property type="match status" value="1"/>
</dbReference>
<evidence type="ECO:0000256" key="5">
    <source>
        <dbReference type="ARBA" id="ARBA00022827"/>
    </source>
</evidence>
<evidence type="ECO:0000256" key="3">
    <source>
        <dbReference type="ARBA" id="ARBA00015872"/>
    </source>
</evidence>
<comment type="cofactor">
    <cofactor evidence="8">
        <name>FAD</name>
        <dbReference type="ChEBI" id="CHEBI:57692"/>
    </cofactor>
    <text evidence="8">Binds 1 FAD per subunit.</text>
</comment>
<dbReference type="Gene3D" id="3.90.700.10">
    <property type="entry name" value="Succinate dehydrogenase/fumarate reductase flavoprotein, catalytic domain"/>
    <property type="match status" value="1"/>
</dbReference>
<evidence type="ECO:0000256" key="6">
    <source>
        <dbReference type="ARBA" id="ARBA00023002"/>
    </source>
</evidence>
<dbReference type="InterPro" id="IPR006311">
    <property type="entry name" value="TAT_signal"/>
</dbReference>
<feature type="domain" description="FMN-binding" evidence="9">
    <location>
        <begin position="66"/>
        <end position="140"/>
    </location>
</feature>
<comment type="cofactor">
    <cofactor evidence="8">
        <name>FMN</name>
        <dbReference type="ChEBI" id="CHEBI:58210"/>
    </cofactor>
    <text evidence="8">Binds 1 or 2 FMN covalently per subunit.</text>
</comment>
<dbReference type="Pfam" id="PF00890">
    <property type="entry name" value="FAD_binding_2"/>
    <property type="match status" value="1"/>
</dbReference>
<sequence>MTRSNQHIDSSFGLSRRSFCKGAAVLGVWGGLASFGLAGCAPHTKAEELASSAPWKAGTYTAEVTGHNAPYTLTVTFTDDAIAAIDATDNQESLGVGADALEALEQQVIDNQTINIDTVTGATLSSMSLQEGLEDCAKQAGAFEVLAEAPVPAKPAVQETYDTDVCVIGGGGSGLASAIAAVQEGANVVVLEKCGITGGSTNVSEGALNAVDPERQEPQGIEDSIPTFYETTMKGGHNTNNPELVHFLTDNALDSVHWLESLGVQFKDEIGSATGSLGQRSHYPATPSGNTYIRSFQQFIDDNPEQIVLLNDMQATELITDDAGAVVGVKALYDGEQEVTVNCGAVIIATGGFGSNVEYRQKVNTGVWKDVVLDDSIGCTNIKPCAQGEGLALAEGAGAELICLSDIQLHPCGTPGTGLMEDIRTSGRNRIFVNTEGKRFVNEGAERDVLCKNIFAQPEGTYWVIVNTLRYPDPDEPDANGATINNMLALGHIVTGDTVEALAGEMGVDATNLQAAIDAYNAVVDGGADEFGFVADNTADAKMTEGPWYACRKVPTVHHTMGGIRVNVESEACDADGNPIPGLYAAGECTGGIHGENRLGGNAIADCMTFGRNAGTNAADYAVA</sequence>
<evidence type="ECO:0000313" key="11">
    <source>
        <dbReference type="Proteomes" id="UP001343724"/>
    </source>
</evidence>
<comment type="catalytic activity">
    <reaction evidence="7 8">
        <text>dihydrourocanate + A = urocanate + AH2</text>
        <dbReference type="Rhea" id="RHEA:36059"/>
        <dbReference type="ChEBI" id="CHEBI:13193"/>
        <dbReference type="ChEBI" id="CHEBI:17499"/>
        <dbReference type="ChEBI" id="CHEBI:27247"/>
        <dbReference type="ChEBI" id="CHEBI:72991"/>
        <dbReference type="EC" id="1.3.99.33"/>
    </reaction>
</comment>
<dbReference type="Proteomes" id="UP001343724">
    <property type="component" value="Unassembled WGS sequence"/>
</dbReference>
<keyword evidence="5 8" id="KW-0274">FAD</keyword>
<dbReference type="InterPro" id="IPR036188">
    <property type="entry name" value="FAD/NAD-bd_sf"/>
</dbReference>
<dbReference type="PROSITE" id="PS51318">
    <property type="entry name" value="TAT"/>
    <property type="match status" value="1"/>
</dbReference>
<keyword evidence="4 8" id="KW-0285">Flavoprotein</keyword>
<evidence type="ECO:0000256" key="1">
    <source>
        <dbReference type="ARBA" id="ARBA00008040"/>
    </source>
</evidence>
<dbReference type="InterPro" id="IPR050315">
    <property type="entry name" value="FAD-oxidoreductase_2"/>
</dbReference>
<dbReference type="SMART" id="SM00900">
    <property type="entry name" value="FMN_bind"/>
    <property type="match status" value="1"/>
</dbReference>
<dbReference type="EMBL" id="JAYMFH010000003">
    <property type="protein sequence ID" value="MEC4294465.1"/>
    <property type="molecule type" value="Genomic_DNA"/>
</dbReference>
<evidence type="ECO:0000256" key="4">
    <source>
        <dbReference type="ARBA" id="ARBA00022630"/>
    </source>
</evidence>
<dbReference type="Gene3D" id="3.90.1010.20">
    <property type="match status" value="1"/>
</dbReference>
<dbReference type="SUPFAM" id="SSF51905">
    <property type="entry name" value="FAD/NAD(P)-binding domain"/>
    <property type="match status" value="1"/>
</dbReference>
<dbReference type="SUPFAM" id="SSF56425">
    <property type="entry name" value="Succinate dehydrogenase/fumarate reductase flavoprotein, catalytic domain"/>
    <property type="match status" value="1"/>
</dbReference>
<evidence type="ECO:0000259" key="9">
    <source>
        <dbReference type="SMART" id="SM00900"/>
    </source>
</evidence>
<name>A0ABU6IXA0_9ACTN</name>
<dbReference type="InterPro" id="IPR010960">
    <property type="entry name" value="Flavocytochrome_c"/>
</dbReference>
<evidence type="ECO:0000256" key="2">
    <source>
        <dbReference type="ARBA" id="ARBA00013137"/>
    </source>
</evidence>
<evidence type="ECO:0000313" key="10">
    <source>
        <dbReference type="EMBL" id="MEC4294465.1"/>
    </source>
</evidence>
<evidence type="ECO:0000256" key="7">
    <source>
        <dbReference type="ARBA" id="ARBA00049922"/>
    </source>
</evidence>
<keyword evidence="6 8" id="KW-0560">Oxidoreductase</keyword>
<dbReference type="PANTHER" id="PTHR43400:SF7">
    <property type="entry name" value="FAD-DEPENDENT OXIDOREDUCTASE 2 FAD BINDING DOMAIN-CONTAINING PROTEIN"/>
    <property type="match status" value="1"/>
</dbReference>
<gene>
    <name evidence="10" type="ORF">VJ920_03990</name>
</gene>
<keyword evidence="11" id="KW-1185">Reference proteome</keyword>
<dbReference type="Gene3D" id="3.50.50.60">
    <property type="entry name" value="FAD/NAD(P)-binding domain"/>
    <property type="match status" value="1"/>
</dbReference>
<dbReference type="InterPro" id="IPR003953">
    <property type="entry name" value="FAD-dep_OxRdtase_2_FAD-bd"/>
</dbReference>
<comment type="caution">
    <text evidence="10">The sequence shown here is derived from an EMBL/GenBank/DDBJ whole genome shotgun (WGS) entry which is preliminary data.</text>
</comment>
<dbReference type="PANTHER" id="PTHR43400">
    <property type="entry name" value="FUMARATE REDUCTASE"/>
    <property type="match status" value="1"/>
</dbReference>
<proteinExistence type="inferred from homology"/>
<comment type="similarity">
    <text evidence="1 8">Belongs to the FAD-dependent oxidoreductase 2 family. FRD/SDH subfamily.</text>
</comment>
<dbReference type="InterPro" id="IPR027477">
    <property type="entry name" value="Succ_DH/fumarate_Rdtase_cat_sf"/>
</dbReference>
<dbReference type="RefSeq" id="WP_326454459.1">
    <property type="nucleotide sequence ID" value="NZ_JAYMFH010000003.1"/>
</dbReference>
<accession>A0ABU6IXA0</accession>
<protein>
    <recommendedName>
        <fullName evidence="3 8">Urocanate reductase</fullName>
        <ecNumber evidence="2 8">1.3.99.33</ecNumber>
    </recommendedName>
</protein>